<sequence length="260" mass="29494">MDYEKIIDEYEGMINKDQAGKLKYEGYNFCASLSGPECISVEELASLIEEKRDDLIKNEFKNMFYSANIKDRVYRIFNEESIKSYRLFGAKRLVVIGSSPNTLKFFVSSRLSKKLDKANKLVKSSDEIVISNALVNLHNDFLYSGKDTDLKKVDKGRSKQEPYMEMDHSTGNTRIFAKISSLDSSKIIRSGKDSSLELKLDLGSKMLNLILEGSSLKCVKEFNPGDNIFAEFCRLVKADKGLSMVADNYSRVVLIKQSKH</sequence>
<dbReference type="KEGG" id="marh:Mia14_0799"/>
<evidence type="ECO:0000313" key="2">
    <source>
        <dbReference type="Proteomes" id="UP000197679"/>
    </source>
</evidence>
<dbReference type="Proteomes" id="UP000197679">
    <property type="component" value="Chromosome"/>
</dbReference>
<evidence type="ECO:0000313" key="1">
    <source>
        <dbReference type="EMBL" id="ASI14092.1"/>
    </source>
</evidence>
<keyword evidence="2" id="KW-1185">Reference proteome</keyword>
<organism evidence="1 2">
    <name type="scientific">Candidatus Mancarchaeum acidiphilum</name>
    <dbReference type="NCBI Taxonomy" id="1920749"/>
    <lineage>
        <taxon>Archaea</taxon>
        <taxon>Candidatus Micrarchaeota</taxon>
        <taxon>Candidatus Mancarchaeum</taxon>
    </lineage>
</organism>
<proteinExistence type="predicted"/>
<gene>
    <name evidence="1" type="ORF">Mia14_0799</name>
</gene>
<protein>
    <submittedName>
        <fullName evidence="1">Uncharacterized protein</fullName>
    </submittedName>
</protein>
<dbReference type="EMBL" id="CP019964">
    <property type="protein sequence ID" value="ASI14092.1"/>
    <property type="molecule type" value="Genomic_DNA"/>
</dbReference>
<dbReference type="RefSeq" id="WP_088820353.1">
    <property type="nucleotide sequence ID" value="NZ_CP019964.1"/>
</dbReference>
<accession>A0A218NNQ9</accession>
<dbReference type="GeneID" id="33314348"/>
<reference evidence="1 2" key="1">
    <citation type="journal article" date="2017" name="Nat. Commun.">
        <title>'ARMAN' archaea depend on association with euryarchaeal host in culture and in situ.</title>
        <authorList>
            <person name="Golyshina O."/>
            <person name="Toshchakov S."/>
            <person name="Makarova K."/>
            <person name="Gavrilov S."/>
            <person name="Korzhenkov A."/>
            <person name="La Cono V."/>
            <person name="Arcadi E."/>
            <person name="Nechitaylo T."/>
            <person name="Ferrer M."/>
            <person name="Kublanov I."/>
            <person name="Wolf Y."/>
            <person name="Yakimov M."/>
            <person name="Golyshin P."/>
            <person name="Slesarev A."/>
            <person name="Kozyavkin S."/>
        </authorList>
    </citation>
    <scope>NUCLEOTIDE SEQUENCE [LARGE SCALE GENOMIC DNA]</scope>
    <source>
        <strain evidence="1 2">Mia14</strain>
    </source>
</reference>
<dbReference type="AlphaFoldDB" id="A0A218NNQ9"/>
<name>A0A218NNQ9_9ARCH</name>